<evidence type="ECO:0000313" key="3">
    <source>
        <dbReference type="Proteomes" id="UP000192257"/>
    </source>
</evidence>
<evidence type="ECO:0000256" key="1">
    <source>
        <dbReference type="SAM" id="MobiDB-lite"/>
    </source>
</evidence>
<dbReference type="Proteomes" id="UP000192257">
    <property type="component" value="Unassembled WGS sequence"/>
</dbReference>
<gene>
    <name evidence="2" type="ORF">TM35_000391320</name>
</gene>
<protein>
    <submittedName>
        <fullName evidence="2">Uncharacterized protein</fullName>
    </submittedName>
</protein>
<comment type="caution">
    <text evidence="2">The sequence shown here is derived from an EMBL/GenBank/DDBJ whole genome shotgun (WGS) entry which is preliminary data.</text>
</comment>
<feature type="region of interest" description="Disordered" evidence="1">
    <location>
        <begin position="1"/>
        <end position="132"/>
    </location>
</feature>
<dbReference type="EMBL" id="NBCO01000039">
    <property type="protein sequence ID" value="ORC84958.1"/>
    <property type="molecule type" value="Genomic_DNA"/>
</dbReference>
<evidence type="ECO:0000313" key="2">
    <source>
        <dbReference type="EMBL" id="ORC84958.1"/>
    </source>
</evidence>
<reference evidence="2 3" key="1">
    <citation type="submission" date="2017-03" db="EMBL/GenBank/DDBJ databases">
        <title>An alternative strategy for trypanosome survival in the mammalian bloodstream revealed through genome and transcriptome analysis of the ubiquitous bovine parasite Trypanosoma (Megatrypanum) theileri.</title>
        <authorList>
            <person name="Kelly S."/>
            <person name="Ivens A."/>
            <person name="Mott A."/>
            <person name="O'Neill E."/>
            <person name="Emms D."/>
            <person name="Macleod O."/>
            <person name="Voorheis P."/>
            <person name="Matthews J."/>
            <person name="Matthews K."/>
            <person name="Carrington M."/>
        </authorList>
    </citation>
    <scope>NUCLEOTIDE SEQUENCE [LARGE SCALE GENOMIC DNA]</scope>
    <source>
        <strain evidence="2">Edinburgh</strain>
    </source>
</reference>
<keyword evidence="3" id="KW-1185">Reference proteome</keyword>
<organism evidence="2 3">
    <name type="scientific">Trypanosoma theileri</name>
    <dbReference type="NCBI Taxonomy" id="67003"/>
    <lineage>
        <taxon>Eukaryota</taxon>
        <taxon>Discoba</taxon>
        <taxon>Euglenozoa</taxon>
        <taxon>Kinetoplastea</taxon>
        <taxon>Metakinetoplastina</taxon>
        <taxon>Trypanosomatida</taxon>
        <taxon>Trypanosomatidae</taxon>
        <taxon>Trypanosoma</taxon>
    </lineage>
</organism>
<sequence length="132" mass="14347">MPEPETVENPTQPPQRKHWRNSTPPPRTKNVEAGAGSRPRTGEGFPGKEKEPRAPAPPPGPKHRNKPPPPAAEAAARLNHPKKNQKPTPQGKKSLKTPGCPLGRGVGGVVVPTRPERERAGQSPPHRWRLVL</sequence>
<accession>A0A1X0NKB2</accession>
<dbReference type="AlphaFoldDB" id="A0A1X0NKB2"/>
<dbReference type="RefSeq" id="XP_028879024.1">
    <property type="nucleotide sequence ID" value="XM_029029648.1"/>
</dbReference>
<name>A0A1X0NKB2_9TRYP</name>
<dbReference type="VEuPathDB" id="TriTrypDB:TM35_000391320"/>
<dbReference type="GeneID" id="39989428"/>
<proteinExistence type="predicted"/>